<accession>A0A1I7SE68</accession>
<reference evidence="2" key="2">
    <citation type="submission" date="2020-09" db="EMBL/GenBank/DDBJ databases">
        <authorList>
            <person name="Kikuchi T."/>
        </authorList>
    </citation>
    <scope>NUCLEOTIDE SEQUENCE</scope>
    <source>
        <strain evidence="2">Ka4C1</strain>
    </source>
</reference>
<feature type="region of interest" description="Disordered" evidence="1">
    <location>
        <begin position="43"/>
        <end position="92"/>
    </location>
</feature>
<keyword evidence="4" id="KW-1185">Reference proteome</keyword>
<organism evidence="3 5">
    <name type="scientific">Bursaphelenchus xylophilus</name>
    <name type="common">Pinewood nematode worm</name>
    <name type="synonym">Aphelenchoides xylophilus</name>
    <dbReference type="NCBI Taxonomy" id="6326"/>
    <lineage>
        <taxon>Eukaryota</taxon>
        <taxon>Metazoa</taxon>
        <taxon>Ecdysozoa</taxon>
        <taxon>Nematoda</taxon>
        <taxon>Chromadorea</taxon>
        <taxon>Rhabditida</taxon>
        <taxon>Tylenchina</taxon>
        <taxon>Tylenchomorpha</taxon>
        <taxon>Aphelenchoidea</taxon>
        <taxon>Aphelenchoididae</taxon>
        <taxon>Bursaphelenchus</taxon>
    </lineage>
</organism>
<evidence type="ECO:0000313" key="2">
    <source>
        <dbReference type="EMBL" id="CAD5211563.1"/>
    </source>
</evidence>
<evidence type="ECO:0000313" key="5">
    <source>
        <dbReference type="WBParaSite" id="BXY_1132600.1"/>
    </source>
</evidence>
<gene>
    <name evidence="2" type="ORF">BXYJ_LOCUS2491</name>
</gene>
<dbReference type="WBParaSite" id="BXY_1132600.1">
    <property type="protein sequence ID" value="BXY_1132600.1"/>
    <property type="gene ID" value="BXY_1132600"/>
</dbReference>
<dbReference type="EMBL" id="CAJFDI010000001">
    <property type="protein sequence ID" value="CAD5211563.1"/>
    <property type="molecule type" value="Genomic_DNA"/>
</dbReference>
<dbReference type="EMBL" id="CAJFCV020000001">
    <property type="protein sequence ID" value="CAG9088599.1"/>
    <property type="molecule type" value="Genomic_DNA"/>
</dbReference>
<name>A0A1I7SE68_BURXY</name>
<proteinExistence type="predicted"/>
<evidence type="ECO:0000256" key="1">
    <source>
        <dbReference type="SAM" id="MobiDB-lite"/>
    </source>
</evidence>
<feature type="compositionally biased region" description="Basic and acidic residues" evidence="1">
    <location>
        <begin position="43"/>
        <end position="58"/>
    </location>
</feature>
<sequence>MVRLAKKSSLKVTTPKIVANIEDFDYRQSPALVLKVSEKVHATRNRKFDEPERREVKSTGRTALRTRQEVIQQDFDKKNEDSNQPSGSIGPKEKVQEVHCVIRWCRTVKTPLYVKIKGINMDSIKWWRQRTCK</sequence>
<dbReference type="Proteomes" id="UP000095284">
    <property type="component" value="Unplaced"/>
</dbReference>
<dbReference type="Proteomes" id="UP000582659">
    <property type="component" value="Unassembled WGS sequence"/>
</dbReference>
<evidence type="ECO:0000313" key="4">
    <source>
        <dbReference type="Proteomes" id="UP000659654"/>
    </source>
</evidence>
<evidence type="ECO:0000313" key="3">
    <source>
        <dbReference type="Proteomes" id="UP000095284"/>
    </source>
</evidence>
<dbReference type="AlphaFoldDB" id="A0A1I7SE68"/>
<dbReference type="Proteomes" id="UP000659654">
    <property type="component" value="Unassembled WGS sequence"/>
</dbReference>
<protein>
    <submittedName>
        <fullName evidence="2">(pine wood nematode) hypothetical protein</fullName>
    </submittedName>
</protein>
<reference evidence="5" key="1">
    <citation type="submission" date="2016-11" db="UniProtKB">
        <authorList>
            <consortium name="WormBaseParasite"/>
        </authorList>
    </citation>
    <scope>IDENTIFICATION</scope>
</reference>